<organism evidence="3 4">
    <name type="scientific">Neolewinella aquimaris</name>
    <dbReference type="NCBI Taxonomy" id="1835722"/>
    <lineage>
        <taxon>Bacteria</taxon>
        <taxon>Pseudomonadati</taxon>
        <taxon>Bacteroidota</taxon>
        <taxon>Saprospiria</taxon>
        <taxon>Saprospirales</taxon>
        <taxon>Lewinellaceae</taxon>
        <taxon>Neolewinella</taxon>
    </lineage>
</organism>
<dbReference type="Gene3D" id="3.20.20.140">
    <property type="entry name" value="Metal-dependent hydrolases"/>
    <property type="match status" value="1"/>
</dbReference>
<dbReference type="PANTHER" id="PTHR43794:SF11">
    <property type="entry name" value="AMIDOHYDROLASE-RELATED DOMAIN-CONTAINING PROTEIN"/>
    <property type="match status" value="1"/>
</dbReference>
<sequence length="397" mass="43829">MPAYTADYVFPVSSAPIANGIVETDASGTIIRVSDPASAGFTAPASPPEKVTGVLIPGFVNAHCHLELSHLKGKSATGKTLLPFLVDVVTMRDVPQAEIDAAIAEQDRLMWERGIQAVGDICNKLDTAEVKRNSPIRYYNFVEMFDFLQPDRAEASFDQYVPVHSGQPSPKSAVPHSPYTVSEPLYASINALNRGTETVSIHNQETLAEDELFLTGDGDFRAFFEGFGATLDHFRAPGTPSIFHAMQHMDPRKRTLFVHNTLTTEEAIFAARAWGENGVYWATCPNANLYIENRLPRYERFLRTDAKVCIGTDSLTSNWQLDVLDELRTISRYQSFIPFPTLLRWATLNGAEALQFDAEFGSLEVGKRPGLLALRDLEGDEPANFSIGAGTRVQRLS</sequence>
<name>A0A840DZ65_9BACT</name>
<keyword evidence="1 3" id="KW-0378">Hydrolase</keyword>
<dbReference type="SUPFAM" id="SSF51556">
    <property type="entry name" value="Metallo-dependent hydrolases"/>
    <property type="match status" value="1"/>
</dbReference>
<dbReference type="InterPro" id="IPR050287">
    <property type="entry name" value="MTA/SAH_deaminase"/>
</dbReference>
<dbReference type="RefSeq" id="WP_221233787.1">
    <property type="nucleotide sequence ID" value="NZ_JACIFF010000001.1"/>
</dbReference>
<dbReference type="AlphaFoldDB" id="A0A840DZ65"/>
<accession>A0A840DZ65</accession>
<feature type="domain" description="Amidohydrolase-related" evidence="2">
    <location>
        <begin position="54"/>
        <end position="374"/>
    </location>
</feature>
<dbReference type="EMBL" id="JACIFF010000001">
    <property type="protein sequence ID" value="MBB4078281.1"/>
    <property type="molecule type" value="Genomic_DNA"/>
</dbReference>
<evidence type="ECO:0000313" key="4">
    <source>
        <dbReference type="Proteomes" id="UP000576209"/>
    </source>
</evidence>
<protein>
    <submittedName>
        <fullName evidence="3">Cytosine/adenosine deaminase-related metal-dependent hydrolase</fullName>
    </submittedName>
</protein>
<keyword evidence="4" id="KW-1185">Reference proteome</keyword>
<dbReference type="InterPro" id="IPR032466">
    <property type="entry name" value="Metal_Hydrolase"/>
</dbReference>
<proteinExistence type="predicted"/>
<dbReference type="GO" id="GO:0016787">
    <property type="term" value="F:hydrolase activity"/>
    <property type="evidence" value="ECO:0007669"/>
    <property type="project" value="UniProtKB-KW"/>
</dbReference>
<comment type="caution">
    <text evidence="3">The sequence shown here is derived from an EMBL/GenBank/DDBJ whole genome shotgun (WGS) entry which is preliminary data.</text>
</comment>
<dbReference type="PANTHER" id="PTHR43794">
    <property type="entry name" value="AMINOHYDROLASE SSNA-RELATED"/>
    <property type="match status" value="1"/>
</dbReference>
<dbReference type="InterPro" id="IPR006680">
    <property type="entry name" value="Amidohydro-rel"/>
</dbReference>
<dbReference type="Proteomes" id="UP000576209">
    <property type="component" value="Unassembled WGS sequence"/>
</dbReference>
<dbReference type="Pfam" id="PF01979">
    <property type="entry name" value="Amidohydro_1"/>
    <property type="match status" value="1"/>
</dbReference>
<evidence type="ECO:0000256" key="1">
    <source>
        <dbReference type="ARBA" id="ARBA00022801"/>
    </source>
</evidence>
<evidence type="ECO:0000259" key="2">
    <source>
        <dbReference type="Pfam" id="PF01979"/>
    </source>
</evidence>
<reference evidence="3 4" key="1">
    <citation type="submission" date="2020-08" db="EMBL/GenBank/DDBJ databases">
        <title>Genomic Encyclopedia of Type Strains, Phase IV (KMG-IV): sequencing the most valuable type-strain genomes for metagenomic binning, comparative biology and taxonomic classification.</title>
        <authorList>
            <person name="Goeker M."/>
        </authorList>
    </citation>
    <scope>NUCLEOTIDE SEQUENCE [LARGE SCALE GENOMIC DNA]</scope>
    <source>
        <strain evidence="3 4">DSM 105137</strain>
    </source>
</reference>
<gene>
    <name evidence="3" type="ORF">GGR28_000882</name>
</gene>
<evidence type="ECO:0000313" key="3">
    <source>
        <dbReference type="EMBL" id="MBB4078281.1"/>
    </source>
</evidence>